<proteinExistence type="predicted"/>
<sequence length="137" mass="15475">MVSEEIICFLRKKGTLEILVEIGHEPQRHTDLREKLLLSSSTVHDRLKAGIQHGVWEQRLQEQPDGLSKKVYGLTGLGRQIRDIAQDENLQRAHIAKRQVVRQATAKEDAVIQSLETDQANRDKANLEHDPQAGIGD</sequence>
<dbReference type="RefSeq" id="WP_092695026.1">
    <property type="nucleotide sequence ID" value="NZ_JALJCL010000019.1"/>
</dbReference>
<reference evidence="3" key="1">
    <citation type="submission" date="2016-10" db="EMBL/GenBank/DDBJ databases">
        <authorList>
            <person name="Varghese N."/>
            <person name="Submissions S."/>
        </authorList>
    </citation>
    <scope>NUCLEOTIDE SEQUENCE [LARGE SCALE GENOMIC DNA]</scope>
    <source>
        <strain evidence="3">IBRC-M 10760</strain>
    </source>
</reference>
<accession>A0A1G7SKB5</accession>
<feature type="region of interest" description="Disordered" evidence="1">
    <location>
        <begin position="115"/>
        <end position="137"/>
    </location>
</feature>
<feature type="compositionally biased region" description="Basic and acidic residues" evidence="1">
    <location>
        <begin position="119"/>
        <end position="131"/>
    </location>
</feature>
<evidence type="ECO:0000313" key="2">
    <source>
        <dbReference type="EMBL" id="SDG23495.1"/>
    </source>
</evidence>
<evidence type="ECO:0000313" key="3">
    <source>
        <dbReference type="Proteomes" id="UP000199076"/>
    </source>
</evidence>
<dbReference type="AlphaFoldDB" id="A0A1G7SKB5"/>
<dbReference type="Gene3D" id="1.10.10.10">
    <property type="entry name" value="Winged helix-like DNA-binding domain superfamily/Winged helix DNA-binding domain"/>
    <property type="match status" value="1"/>
</dbReference>
<dbReference type="InterPro" id="IPR036388">
    <property type="entry name" value="WH-like_DNA-bd_sf"/>
</dbReference>
<dbReference type="STRING" id="660518.SAMN05216218_1199"/>
<dbReference type="Proteomes" id="UP000199076">
    <property type="component" value="Unassembled WGS sequence"/>
</dbReference>
<keyword evidence="3" id="KW-1185">Reference proteome</keyword>
<protein>
    <recommendedName>
        <fullName evidence="4">HTH hxlR-type domain-containing protein</fullName>
    </recommendedName>
</protein>
<organism evidence="2 3">
    <name type="scientific">Halorientalis regularis</name>
    <dbReference type="NCBI Taxonomy" id="660518"/>
    <lineage>
        <taxon>Archaea</taxon>
        <taxon>Methanobacteriati</taxon>
        <taxon>Methanobacteriota</taxon>
        <taxon>Stenosarchaea group</taxon>
        <taxon>Halobacteria</taxon>
        <taxon>Halobacteriales</taxon>
        <taxon>Haloarculaceae</taxon>
        <taxon>Halorientalis</taxon>
    </lineage>
</organism>
<gene>
    <name evidence="2" type="ORF">SAMN05216218_1199</name>
</gene>
<evidence type="ECO:0000256" key="1">
    <source>
        <dbReference type="SAM" id="MobiDB-lite"/>
    </source>
</evidence>
<dbReference type="SUPFAM" id="SSF46785">
    <property type="entry name" value="Winged helix' DNA-binding domain"/>
    <property type="match status" value="1"/>
</dbReference>
<evidence type="ECO:0008006" key="4">
    <source>
        <dbReference type="Google" id="ProtNLM"/>
    </source>
</evidence>
<name>A0A1G7SKB5_9EURY</name>
<dbReference type="EMBL" id="FNBK01000019">
    <property type="protein sequence ID" value="SDG23495.1"/>
    <property type="molecule type" value="Genomic_DNA"/>
</dbReference>
<dbReference type="InterPro" id="IPR036390">
    <property type="entry name" value="WH_DNA-bd_sf"/>
</dbReference>